<dbReference type="AlphaFoldDB" id="A0AAW1HIQ3"/>
<name>A0AAW1HIQ3_SAPOF</name>
<organism evidence="1 2">
    <name type="scientific">Saponaria officinalis</name>
    <name type="common">Common soapwort</name>
    <name type="synonym">Lychnis saponaria</name>
    <dbReference type="NCBI Taxonomy" id="3572"/>
    <lineage>
        <taxon>Eukaryota</taxon>
        <taxon>Viridiplantae</taxon>
        <taxon>Streptophyta</taxon>
        <taxon>Embryophyta</taxon>
        <taxon>Tracheophyta</taxon>
        <taxon>Spermatophyta</taxon>
        <taxon>Magnoliopsida</taxon>
        <taxon>eudicotyledons</taxon>
        <taxon>Gunneridae</taxon>
        <taxon>Pentapetalae</taxon>
        <taxon>Caryophyllales</taxon>
        <taxon>Caryophyllaceae</taxon>
        <taxon>Caryophylleae</taxon>
        <taxon>Saponaria</taxon>
    </lineage>
</organism>
<accession>A0AAW1HIQ3</accession>
<comment type="caution">
    <text evidence="1">The sequence shown here is derived from an EMBL/GenBank/DDBJ whole genome shotgun (WGS) entry which is preliminary data.</text>
</comment>
<sequence>MVAVDSSSVFKDTVLLAPEYYTRLKSVWEDLKSMDGLPNCDCGAVSACTCKVLKKIVDRDNKHMLIDFLMGINCKFESIRGQILAMDLVPTVNQVFAKIH</sequence>
<keyword evidence="2" id="KW-1185">Reference proteome</keyword>
<evidence type="ECO:0000313" key="2">
    <source>
        <dbReference type="Proteomes" id="UP001443914"/>
    </source>
</evidence>
<dbReference type="Proteomes" id="UP001443914">
    <property type="component" value="Unassembled WGS sequence"/>
</dbReference>
<gene>
    <name evidence="1" type="ORF">RND81_11G060200</name>
</gene>
<reference evidence="1" key="1">
    <citation type="submission" date="2024-03" db="EMBL/GenBank/DDBJ databases">
        <title>WGS assembly of Saponaria officinalis var. Norfolk2.</title>
        <authorList>
            <person name="Jenkins J."/>
            <person name="Shu S."/>
            <person name="Grimwood J."/>
            <person name="Barry K."/>
            <person name="Goodstein D."/>
            <person name="Schmutz J."/>
            <person name="Leebens-Mack J."/>
            <person name="Osbourn A."/>
        </authorList>
    </citation>
    <scope>NUCLEOTIDE SEQUENCE [LARGE SCALE GENOMIC DNA]</scope>
    <source>
        <strain evidence="1">JIC</strain>
    </source>
</reference>
<evidence type="ECO:0000313" key="1">
    <source>
        <dbReference type="EMBL" id="KAK9676192.1"/>
    </source>
</evidence>
<dbReference type="EMBL" id="JBDFQZ010000011">
    <property type="protein sequence ID" value="KAK9676192.1"/>
    <property type="molecule type" value="Genomic_DNA"/>
</dbReference>
<dbReference type="PANTHER" id="PTHR34222">
    <property type="entry name" value="GAG_PRE-INTEGRS DOMAIN-CONTAINING PROTEIN"/>
    <property type="match status" value="1"/>
</dbReference>
<dbReference type="PANTHER" id="PTHR34222:SF99">
    <property type="entry name" value="PROTEIN, PUTATIVE-RELATED"/>
    <property type="match status" value="1"/>
</dbReference>
<proteinExistence type="predicted"/>
<protein>
    <submittedName>
        <fullName evidence="1">Uncharacterized protein</fullName>
    </submittedName>
</protein>